<dbReference type="PRINTS" id="PR00023">
    <property type="entry name" value="ZPELLUCIDA"/>
</dbReference>
<dbReference type="SMART" id="SM00241">
    <property type="entry name" value="ZP"/>
    <property type="match status" value="1"/>
</dbReference>
<evidence type="ECO:0000259" key="6">
    <source>
        <dbReference type="PROSITE" id="PS51034"/>
    </source>
</evidence>
<dbReference type="PROSITE" id="PS01180">
    <property type="entry name" value="CUB"/>
    <property type="match status" value="1"/>
</dbReference>
<keyword evidence="3" id="KW-0325">Glycoprotein</keyword>
<keyword evidence="2" id="KW-1015">Disulfide bond</keyword>
<dbReference type="CDD" id="cd00041">
    <property type="entry name" value="CUB"/>
    <property type="match status" value="1"/>
</dbReference>
<dbReference type="InterPro" id="IPR000859">
    <property type="entry name" value="CUB_dom"/>
</dbReference>
<reference evidence="7" key="2">
    <citation type="submission" date="2025-09" db="UniProtKB">
        <authorList>
            <consortium name="Ensembl"/>
        </authorList>
    </citation>
    <scope>IDENTIFICATION</scope>
</reference>
<dbReference type="InterPro" id="IPR042235">
    <property type="entry name" value="ZP-C_dom"/>
</dbReference>
<evidence type="ECO:0000313" key="7">
    <source>
        <dbReference type="Ensembl" id="ENSACIP00000007210.1"/>
    </source>
</evidence>
<keyword evidence="8" id="KW-1185">Reference proteome</keyword>
<proteinExistence type="predicted"/>
<accession>A0A3Q0RE11</accession>
<comment type="caution">
    <text evidence="4">Lacks conserved residue(s) required for the propagation of feature annotation.</text>
</comment>
<dbReference type="InterPro" id="IPR048290">
    <property type="entry name" value="ZP_chr"/>
</dbReference>
<dbReference type="Gene3D" id="2.60.40.4100">
    <property type="entry name" value="Zona pellucida, ZP-C domain"/>
    <property type="match status" value="1"/>
</dbReference>
<dbReference type="Pfam" id="PF00100">
    <property type="entry name" value="Zona_pellucida"/>
    <property type="match status" value="1"/>
</dbReference>
<dbReference type="InterPro" id="IPR055355">
    <property type="entry name" value="ZP-C"/>
</dbReference>
<evidence type="ECO:0000256" key="1">
    <source>
        <dbReference type="ARBA" id="ARBA00022729"/>
    </source>
</evidence>
<dbReference type="InterPro" id="IPR001507">
    <property type="entry name" value="ZP_dom"/>
</dbReference>
<dbReference type="PROSITE" id="PS51034">
    <property type="entry name" value="ZP_2"/>
    <property type="match status" value="1"/>
</dbReference>
<dbReference type="InterPro" id="IPR035914">
    <property type="entry name" value="Sperma_CUB_dom_sf"/>
</dbReference>
<evidence type="ECO:0000256" key="4">
    <source>
        <dbReference type="PROSITE-ProRule" id="PRU00059"/>
    </source>
</evidence>
<dbReference type="FunFam" id="2.60.40.4100:FF:000005">
    <property type="entry name" value="Deleted in malignant brain tumors 1"/>
    <property type="match status" value="1"/>
</dbReference>
<dbReference type="AlphaFoldDB" id="A0A3Q0RE11"/>
<evidence type="ECO:0000256" key="2">
    <source>
        <dbReference type="ARBA" id="ARBA00023157"/>
    </source>
</evidence>
<dbReference type="Proteomes" id="UP000261340">
    <property type="component" value="Unplaced"/>
</dbReference>
<protein>
    <submittedName>
        <fullName evidence="7">CUB and zona pellucida-like domains 1, tandem duplicate 2</fullName>
    </submittedName>
</protein>
<dbReference type="STRING" id="61819.ENSACIP00000007210"/>
<dbReference type="Ensembl" id="ENSACIT00000007425.1">
    <property type="protein sequence ID" value="ENSACIP00000007210.1"/>
    <property type="gene ID" value="ENSACIG00000005644.1"/>
</dbReference>
<dbReference type="Gene3D" id="2.60.40.3210">
    <property type="entry name" value="Zona pellucida, ZP-N domain"/>
    <property type="match status" value="1"/>
</dbReference>
<dbReference type="SUPFAM" id="SSF49854">
    <property type="entry name" value="Spermadhesin, CUB domain"/>
    <property type="match status" value="1"/>
</dbReference>
<feature type="domain" description="ZP" evidence="6">
    <location>
        <begin position="183"/>
        <end position="428"/>
    </location>
</feature>
<dbReference type="Pfam" id="PF00431">
    <property type="entry name" value="CUB"/>
    <property type="match status" value="1"/>
</dbReference>
<dbReference type="PANTHER" id="PTHR14002:SF38">
    <property type="entry name" value="CUB AND ZONA PELLUCIDA-LIKE DOMAIN-CONTAINING PROTEIN 1"/>
    <property type="match status" value="1"/>
</dbReference>
<dbReference type="InterPro" id="IPR055356">
    <property type="entry name" value="ZP-N"/>
</dbReference>
<dbReference type="GeneTree" id="ENSGT00940000165331"/>
<dbReference type="Pfam" id="PF23344">
    <property type="entry name" value="ZP-N"/>
    <property type="match status" value="1"/>
</dbReference>
<evidence type="ECO:0000259" key="5">
    <source>
        <dbReference type="PROSITE" id="PS01180"/>
    </source>
</evidence>
<dbReference type="OMA" id="CEMEYNS"/>
<feature type="domain" description="CUB" evidence="5">
    <location>
        <begin position="55"/>
        <end position="176"/>
    </location>
</feature>
<organism evidence="7 8">
    <name type="scientific">Amphilophus citrinellus</name>
    <name type="common">Midas cichlid</name>
    <name type="synonym">Cichlasoma citrinellum</name>
    <dbReference type="NCBI Taxonomy" id="61819"/>
    <lineage>
        <taxon>Eukaryota</taxon>
        <taxon>Metazoa</taxon>
        <taxon>Chordata</taxon>
        <taxon>Craniata</taxon>
        <taxon>Vertebrata</taxon>
        <taxon>Euteleostomi</taxon>
        <taxon>Actinopterygii</taxon>
        <taxon>Neopterygii</taxon>
        <taxon>Teleostei</taxon>
        <taxon>Neoteleostei</taxon>
        <taxon>Acanthomorphata</taxon>
        <taxon>Ovalentaria</taxon>
        <taxon>Cichlomorphae</taxon>
        <taxon>Cichliformes</taxon>
        <taxon>Cichlidae</taxon>
        <taxon>New World cichlids</taxon>
        <taxon>Cichlasomatinae</taxon>
        <taxon>Heroini</taxon>
        <taxon>Amphilophus</taxon>
    </lineage>
</organism>
<name>A0A3Q0RE11_AMPCI</name>
<evidence type="ECO:0000313" key="8">
    <source>
        <dbReference type="Proteomes" id="UP000261340"/>
    </source>
</evidence>
<keyword evidence="1" id="KW-0732">Signal</keyword>
<evidence type="ECO:0000256" key="3">
    <source>
        <dbReference type="ARBA" id="ARBA00023180"/>
    </source>
</evidence>
<sequence>CTWEAVPAVALVKTMATVVMTTTVSILSFKAQQKKPLLTTITVSDENNFALHRRCSGAVLFIAVTLVSSYPHSTGSCGGNLFGSGSFSSPNYPNYYNDNIYCVWQLTAAYNQRIFLTMIKTFYKEIQIHNYVSTFASLMCNNSLTSFFSSSNYMTVVFQTDGSVVGRGFSAEFMSALKPNSVDCSSENMNIVIERSYLNSVGYDGYSLYLNDPHCRPQVSTYQVVFSFPLNTCGNIREFDNGRIVYTNSIRAYTSSYGEITRQSNFKMNVKCQMEQDSVSQIFYLAREVENTTITGTGRYNTSMAFYTSSSFYYKVTDFPYEVTLNQNLFIKVDMGHGDSSLVLFIDTCVASPSPFDFQSRPYYLVRNGCPIDNTYYAYTTGSHPYARFTFKAFQFLQATNHVYLQCKVLICPASDYNSRCRRGCNKRMGRDVGLGHESETLVVGPIQLKGQYAFVIGFQYSC</sequence>
<dbReference type="SMART" id="SM00042">
    <property type="entry name" value="CUB"/>
    <property type="match status" value="1"/>
</dbReference>
<dbReference type="Gene3D" id="2.60.120.290">
    <property type="entry name" value="Spermadhesin, CUB domain"/>
    <property type="match status" value="1"/>
</dbReference>
<dbReference type="PANTHER" id="PTHR14002">
    <property type="entry name" value="ENDOGLIN/TGF-BETA RECEPTOR TYPE III"/>
    <property type="match status" value="1"/>
</dbReference>
<reference evidence="7" key="1">
    <citation type="submission" date="2025-08" db="UniProtKB">
        <authorList>
            <consortium name="Ensembl"/>
        </authorList>
    </citation>
    <scope>IDENTIFICATION</scope>
</reference>